<dbReference type="SUPFAM" id="SSF57850">
    <property type="entry name" value="RING/U-box"/>
    <property type="match status" value="1"/>
</dbReference>
<dbReference type="GO" id="GO:0006915">
    <property type="term" value="P:apoptotic process"/>
    <property type="evidence" value="ECO:0007669"/>
    <property type="project" value="UniProtKB-KW"/>
</dbReference>
<evidence type="ECO:0000256" key="13">
    <source>
        <dbReference type="ARBA" id="ARBA00022737"/>
    </source>
</evidence>
<evidence type="ECO:0000256" key="4">
    <source>
        <dbReference type="ARBA" id="ARBA00004831"/>
    </source>
</evidence>
<dbReference type="Gene3D" id="1.20.5.170">
    <property type="match status" value="1"/>
</dbReference>
<feature type="domain" description="TRAF-type" evidence="28">
    <location>
        <begin position="467"/>
        <end position="510"/>
    </location>
</feature>
<evidence type="ECO:0000256" key="3">
    <source>
        <dbReference type="ARBA" id="ARBA00004496"/>
    </source>
</evidence>
<dbReference type="CDD" id="cd18286">
    <property type="entry name" value="BTB2_POZ_BTBD8"/>
    <property type="match status" value="1"/>
</dbReference>
<feature type="compositionally biased region" description="Polar residues" evidence="24">
    <location>
        <begin position="1014"/>
        <end position="1031"/>
    </location>
</feature>
<keyword evidence="16" id="KW-0832">Ubl conjugation</keyword>
<evidence type="ECO:0000256" key="1">
    <source>
        <dbReference type="ARBA" id="ARBA00003860"/>
    </source>
</evidence>
<dbReference type="Gene3D" id="2.60.210.10">
    <property type="entry name" value="Apoptosis, Tumor Necrosis Factor Receptor Associated Protein 2, Chain A"/>
    <property type="match status" value="1"/>
</dbReference>
<evidence type="ECO:0000256" key="17">
    <source>
        <dbReference type="ARBA" id="ARBA00023002"/>
    </source>
</evidence>
<dbReference type="OrthoDB" id="9992118at2759"/>
<evidence type="ECO:0000313" key="29">
    <source>
        <dbReference type="Proteomes" id="UP000694844"/>
    </source>
</evidence>
<dbReference type="CDD" id="cd18490">
    <property type="entry name" value="BACK_BTBD8"/>
    <property type="match status" value="1"/>
</dbReference>
<evidence type="ECO:0000256" key="19">
    <source>
        <dbReference type="ARBA" id="ARBA00023140"/>
    </source>
</evidence>
<feature type="region of interest" description="Disordered" evidence="24">
    <location>
        <begin position="1014"/>
        <end position="1033"/>
    </location>
</feature>
<accession>A0A8B8D4Z4</accession>
<dbReference type="InterPro" id="IPR043225">
    <property type="entry name" value="BACK_BTBD8"/>
</dbReference>
<dbReference type="GO" id="GO:0019628">
    <property type="term" value="P:urate catabolic process"/>
    <property type="evidence" value="ECO:0007669"/>
    <property type="project" value="UniProtKB-UniPathway"/>
</dbReference>
<dbReference type="Proteomes" id="UP000694844">
    <property type="component" value="Chromosome 3"/>
</dbReference>
<dbReference type="InterPro" id="IPR002042">
    <property type="entry name" value="Uricase"/>
</dbReference>
<feature type="domain" description="BTB" evidence="26">
    <location>
        <begin position="1107"/>
        <end position="1174"/>
    </location>
</feature>
<evidence type="ECO:0000256" key="24">
    <source>
        <dbReference type="SAM" id="MobiDB-lite"/>
    </source>
</evidence>
<dbReference type="InterPro" id="IPR017907">
    <property type="entry name" value="Znf_RING_CS"/>
</dbReference>
<dbReference type="Pfam" id="PF00651">
    <property type="entry name" value="BTB"/>
    <property type="match status" value="1"/>
</dbReference>
<evidence type="ECO:0000256" key="2">
    <source>
        <dbReference type="ARBA" id="ARBA00004275"/>
    </source>
</evidence>
<dbReference type="InterPro" id="IPR001293">
    <property type="entry name" value="Znf_TRAF"/>
</dbReference>
<dbReference type="Gene3D" id="3.30.710.10">
    <property type="entry name" value="Potassium Channel Kv1.1, Chain A"/>
    <property type="match status" value="2"/>
</dbReference>
<dbReference type="SMART" id="SM00061">
    <property type="entry name" value="MATH"/>
    <property type="match status" value="1"/>
</dbReference>
<keyword evidence="10" id="KW-0659">Purine metabolism</keyword>
<feature type="compositionally biased region" description="Polar residues" evidence="24">
    <location>
        <begin position="1462"/>
        <end position="1472"/>
    </location>
</feature>
<name>A0A8B8D4Z4_CRAVI</name>
<dbReference type="CDD" id="cd00270">
    <property type="entry name" value="MATH_TRAF_C"/>
    <property type="match status" value="1"/>
</dbReference>
<dbReference type="FunFam" id="2.60.210.10:FF:000001">
    <property type="entry name" value="TNF receptor-associated factor"/>
    <property type="match status" value="1"/>
</dbReference>
<feature type="domain" description="MATH" evidence="27">
    <location>
        <begin position="667"/>
        <end position="812"/>
    </location>
</feature>
<evidence type="ECO:0000256" key="14">
    <source>
        <dbReference type="ARBA" id="ARBA00022771"/>
    </source>
</evidence>
<dbReference type="FunFam" id="3.10.270.10:FF:000001">
    <property type="entry name" value="Uricase"/>
    <property type="match status" value="1"/>
</dbReference>
<keyword evidence="12 22" id="KW-0479">Metal-binding</keyword>
<evidence type="ECO:0000256" key="8">
    <source>
        <dbReference type="ARBA" id="ARBA00022490"/>
    </source>
</evidence>
<organism evidence="29 30">
    <name type="scientific">Crassostrea virginica</name>
    <name type="common">Eastern oyster</name>
    <dbReference type="NCBI Taxonomy" id="6565"/>
    <lineage>
        <taxon>Eukaryota</taxon>
        <taxon>Metazoa</taxon>
        <taxon>Spiralia</taxon>
        <taxon>Lophotrochozoa</taxon>
        <taxon>Mollusca</taxon>
        <taxon>Bivalvia</taxon>
        <taxon>Autobranchia</taxon>
        <taxon>Pteriomorphia</taxon>
        <taxon>Ostreida</taxon>
        <taxon>Ostreoidea</taxon>
        <taxon>Ostreidae</taxon>
        <taxon>Crassostrea</taxon>
    </lineage>
</organism>
<comment type="similarity">
    <text evidence="5">Belongs to the uricase family.</text>
</comment>
<evidence type="ECO:0000256" key="22">
    <source>
        <dbReference type="PROSITE-ProRule" id="PRU00207"/>
    </source>
</evidence>
<comment type="subcellular location">
    <subcellularLocation>
        <location evidence="3">Cytoplasm</location>
    </subcellularLocation>
    <subcellularLocation>
        <location evidence="2">Peroxisome</location>
    </subcellularLocation>
</comment>
<dbReference type="CDD" id="cd18186">
    <property type="entry name" value="BTB_POZ_ZBTB_KLHL-like"/>
    <property type="match status" value="1"/>
</dbReference>
<dbReference type="SUPFAM" id="SSF54695">
    <property type="entry name" value="POZ domain"/>
    <property type="match status" value="2"/>
</dbReference>
<keyword evidence="9" id="KW-1017">Isopeptide bond</keyword>
<evidence type="ECO:0000256" key="5">
    <source>
        <dbReference type="ARBA" id="ARBA00009760"/>
    </source>
</evidence>
<dbReference type="SMART" id="SM00225">
    <property type="entry name" value="BTB"/>
    <property type="match status" value="1"/>
</dbReference>
<feature type="compositionally biased region" description="Low complexity" evidence="24">
    <location>
        <begin position="1473"/>
        <end position="1487"/>
    </location>
</feature>
<evidence type="ECO:0000259" key="26">
    <source>
        <dbReference type="PROSITE" id="PS50097"/>
    </source>
</evidence>
<evidence type="ECO:0000256" key="23">
    <source>
        <dbReference type="SAM" id="Coils"/>
    </source>
</evidence>
<dbReference type="NCBIfam" id="TIGR03383">
    <property type="entry name" value="urate_oxi"/>
    <property type="match status" value="1"/>
</dbReference>
<dbReference type="Pfam" id="PF26017">
    <property type="entry name" value="BACK_BTBD8"/>
    <property type="match status" value="1"/>
</dbReference>
<dbReference type="GO" id="GO:0006145">
    <property type="term" value="P:purine nucleobase catabolic process"/>
    <property type="evidence" value="ECO:0007669"/>
    <property type="project" value="TreeGrafter"/>
</dbReference>
<dbReference type="PROSITE" id="PS00518">
    <property type="entry name" value="ZF_RING_1"/>
    <property type="match status" value="1"/>
</dbReference>
<feature type="compositionally biased region" description="Polar residues" evidence="24">
    <location>
        <begin position="1507"/>
        <end position="1524"/>
    </location>
</feature>
<gene>
    <name evidence="30" type="primary">LOC111124169</name>
</gene>
<dbReference type="PROSITE" id="PS50145">
    <property type="entry name" value="ZF_TRAF"/>
    <property type="match status" value="2"/>
</dbReference>
<comment type="function">
    <text evidence="1">Catalyzes the oxidation of uric acid to 5-hydroxyisourate, which is further processed to form (S)-allantoin.</text>
</comment>
<dbReference type="PROSITE" id="PS50089">
    <property type="entry name" value="ZF_RING_2"/>
    <property type="match status" value="1"/>
</dbReference>
<dbReference type="InterPro" id="IPR049342">
    <property type="entry name" value="TRAF1-6_MATH_dom"/>
</dbReference>
<dbReference type="EC" id="1.7.3.3" evidence="6"/>
<dbReference type="Pfam" id="PF00097">
    <property type="entry name" value="zf-C3HC4"/>
    <property type="match status" value="1"/>
</dbReference>
<proteinExistence type="inferred from homology"/>
<dbReference type="GO" id="GO:0005777">
    <property type="term" value="C:peroxisome"/>
    <property type="evidence" value="ECO:0007669"/>
    <property type="project" value="UniProtKB-SubCell"/>
</dbReference>
<dbReference type="InterPro" id="IPR013083">
    <property type="entry name" value="Znf_RING/FYVE/PHD"/>
</dbReference>
<dbReference type="Pfam" id="PF02176">
    <property type="entry name" value="zf-TRAF"/>
    <property type="match status" value="1"/>
</dbReference>
<evidence type="ECO:0000256" key="9">
    <source>
        <dbReference type="ARBA" id="ARBA00022499"/>
    </source>
</evidence>
<dbReference type="FunFam" id="3.30.40.10:FF:000189">
    <property type="entry name" value="TNF receptor-associated factor"/>
    <property type="match status" value="1"/>
</dbReference>
<comment type="pathway">
    <text evidence="4">Purine metabolism; urate degradation; (S)-allantoin from urate: step 1/3.</text>
</comment>
<feature type="domain" description="TRAF-type" evidence="28">
    <location>
        <begin position="414"/>
        <end position="465"/>
    </location>
</feature>
<feature type="region of interest" description="Disordered" evidence="24">
    <location>
        <begin position="1442"/>
        <end position="1536"/>
    </location>
</feature>
<keyword evidence="15 22" id="KW-0862">Zinc</keyword>
<dbReference type="Pfam" id="PF01014">
    <property type="entry name" value="Uricase"/>
    <property type="match status" value="2"/>
</dbReference>
<dbReference type="RefSeq" id="XP_022322740.1">
    <property type="nucleotide sequence ID" value="XM_022467032.1"/>
</dbReference>
<dbReference type="GO" id="GO:0008270">
    <property type="term" value="F:zinc ion binding"/>
    <property type="evidence" value="ECO:0007669"/>
    <property type="project" value="UniProtKB-KW"/>
</dbReference>
<evidence type="ECO:0000256" key="16">
    <source>
        <dbReference type="ARBA" id="ARBA00022843"/>
    </source>
</evidence>
<feature type="zinc finger region" description="TRAF-type" evidence="22">
    <location>
        <begin position="414"/>
        <end position="465"/>
    </location>
</feature>
<evidence type="ECO:0000256" key="15">
    <source>
        <dbReference type="ARBA" id="ARBA00022833"/>
    </source>
</evidence>
<evidence type="ECO:0000259" key="25">
    <source>
        <dbReference type="PROSITE" id="PS50089"/>
    </source>
</evidence>
<evidence type="ECO:0000256" key="20">
    <source>
        <dbReference type="ARBA" id="ARBA00031317"/>
    </source>
</evidence>
<keyword evidence="17" id="KW-0560">Oxidoreductase</keyword>
<dbReference type="PRINTS" id="PR00093">
    <property type="entry name" value="URICASE"/>
</dbReference>
<keyword evidence="8" id="KW-0963">Cytoplasm</keyword>
<dbReference type="InterPro" id="IPR008974">
    <property type="entry name" value="TRAF-like"/>
</dbReference>
<dbReference type="Gene3D" id="3.10.270.10">
    <property type="entry name" value="Urate Oxidase"/>
    <property type="match status" value="1"/>
</dbReference>
<sequence>MTESLVQTEFVYTGYGKNYVKLLYLRRDGDIHFVKELEVSTELTLNSVKDYTHGDNSDIIATDSQKNTVYVMAKQYGVKSAEKFALQLCEHFLRKYRHVTRARVHIEEAPWKRMEIGGQEHVHAFLLSHEAKHVCEVEQFRDEKPTIWTALSEMKVMKTTQSAFKNFVSDEFRTLPDADDRLFCTIVQCKWWYNTTAVNFERAWEGVKSIILETFAGPPDRGEYSPSVQNTLYLTAQRVLDKLPEVEKVYINLPNVHYFGVDFNRFPKIDFAKNDDNVYMPTDKPSGNINATIFVTKMSEVGLPVGGYPTEIFKNGFDVKILCNSCNRVLRDPVQSYCGHRFCRNCISAMTSSENQVRCKSCIEEGVDNEDYSIIKEDQLFPDNALRREMFSMEANCSNPGCTWMGKFRDFEKHVKECKYQPIPCPNCGDSVEVSKMKSHVENECPKRPVTCKHCSLSTRQDQLEQHKKECPKRPIKCESCGKKKIPRDKIQEHKDSDCPNQKLPCLAGCEGVERRQFITHIEEKPGFHIQQIMEVLSRLSDDFKSEQIMRTNNNIQQNNNNNSTTTVFTSNDLAQSASSTETDATKIQTLEIKVGTFEGIVTTLHREAERILGVLDDRQVEMDDLKKENEEKSQKIRELERKLANSEVHVMQLNQRVLSSDVCSYNGELVWRIDKWSEQRSKAVAGSVTSVFSPPFYTSKYGYKMCVRIYPNGDGMGKNTHVSIFFAILRSDYDPVLSWPFSKRVRFTVFDQTSGIHITDSFRTDPNSSSFQRPTTDMNIASGCPLFLPLTRLNGNNGFVKDDICKMARPKDKFRNQTFGDTFLRKSERECSHLKLALAKQMQQDIGRMLDEEIHSDLDIIVANRIIPVHKFFIKTRSKRIFERLVELANTEPQSKSLTMPWWLDYDTMMILFHQLYNVNSVDGEIDEIDIAAGKTMVDYLLSLLSEKKPESLRRRMRRLRKEDEEMNGEDSKCNEPSEVEVCTNGLEPQDVDMETVSVDGNVENNVNIHENGLNSHSIQSDKVPTSNSETDVKDNGCDHYNLENLDTAQKPVDEDLKLNENDEVIEENPNLSELIKMSYDITVPYNTCSVLGEDLLRGFLQDLDFDCIITVSDVHFKAHRSLLTARSAYFEAMLSGSWMESESYEIKLEGVTPGAMEQTLLYLYGGVTDITDSCTLSELIMVADMYGLDGLKEVVLYNLRRDYCHFFHKPCSVCEEGVLITLCLSVTYNMAEMQERCTKWINTNRIKIWRTEAFARLPPEVMEICYNAAVSSMNLTNIIRVMMDCQQMNRTIPHLKRNETVLHYITLLLDSAIEFTSQNFNELINSQHFINLDKDLAFKIDLLEELFESVIKSLSLKTACEAYVSLAKIYRKVTEMIEPGVWCTEDFNIGEKFISSLQKMSEAFLKMHIHQLINTKNWDLLPTYFQTQLLENSNFVCVEGSSKSRKAPPKFTSMLDKSNPHLSSSERLSASQKPISARISSSSPSHVNRDSSIRQASGPKEVSRNLGQNLSSGTNNSQSNQRISRHGSVDRLSLTRGSTRELGVSVAEPAIMLVDIPLEPVNVEVAQQAVLPDPLHYVEQLRPILVWKDVTQNN</sequence>
<evidence type="ECO:0000259" key="28">
    <source>
        <dbReference type="PROSITE" id="PS50145"/>
    </source>
</evidence>
<dbReference type="InterPro" id="IPR000210">
    <property type="entry name" value="BTB/POZ_dom"/>
</dbReference>
<evidence type="ECO:0000256" key="12">
    <source>
        <dbReference type="ARBA" id="ARBA00022723"/>
    </source>
</evidence>
<keyword evidence="29" id="KW-1185">Reference proteome</keyword>
<dbReference type="UniPathway" id="UPA00394">
    <property type="reaction ID" value="UER00650"/>
</dbReference>
<dbReference type="PANTHER" id="PTHR42874">
    <property type="entry name" value="URICASE"/>
    <property type="match status" value="1"/>
</dbReference>
<dbReference type="GO" id="GO:0004846">
    <property type="term" value="F:urate oxidase activity"/>
    <property type="evidence" value="ECO:0007669"/>
    <property type="project" value="UniProtKB-EC"/>
</dbReference>
<dbReference type="Gene3D" id="3.30.40.10">
    <property type="entry name" value="Zinc/RING finger domain, C3HC4 (zinc finger)"/>
    <property type="match status" value="2"/>
</dbReference>
<evidence type="ECO:0000256" key="18">
    <source>
        <dbReference type="ARBA" id="ARBA00023054"/>
    </source>
</evidence>
<dbReference type="SUPFAM" id="SSF49599">
    <property type="entry name" value="TRAF domain-like"/>
    <property type="match status" value="2"/>
</dbReference>
<keyword evidence="13" id="KW-0677">Repeat</keyword>
<reference evidence="30" key="1">
    <citation type="submission" date="2025-08" db="UniProtKB">
        <authorList>
            <consortium name="RefSeq"/>
        </authorList>
    </citation>
    <scope>IDENTIFICATION</scope>
    <source>
        <tissue evidence="30">Whole sample</tissue>
    </source>
</reference>
<keyword evidence="14 22" id="KW-0863">Zinc-finger</keyword>
<keyword evidence="18 23" id="KW-0175">Coiled coil</keyword>
<feature type="coiled-coil region" evidence="23">
    <location>
        <begin position="616"/>
        <end position="657"/>
    </location>
</feature>
<feature type="zinc finger region" description="TRAF-type" evidence="22">
    <location>
        <begin position="467"/>
        <end position="510"/>
    </location>
</feature>
<keyword evidence="19" id="KW-0576">Peroxisome</keyword>
<dbReference type="PROSITE" id="PS50097">
    <property type="entry name" value="BTB"/>
    <property type="match status" value="1"/>
</dbReference>
<dbReference type="GeneID" id="111124169"/>
<dbReference type="Pfam" id="PF21355">
    <property type="entry name" value="TRAF-mep_MATH"/>
    <property type="match status" value="1"/>
</dbReference>
<evidence type="ECO:0000256" key="11">
    <source>
        <dbReference type="ARBA" id="ARBA00022703"/>
    </source>
</evidence>
<evidence type="ECO:0000256" key="6">
    <source>
        <dbReference type="ARBA" id="ARBA00012598"/>
    </source>
</evidence>
<dbReference type="SMART" id="SM00184">
    <property type="entry name" value="RING"/>
    <property type="match status" value="1"/>
</dbReference>
<comment type="catalytic activity">
    <reaction evidence="21">
        <text>urate + O2 + H2O = 5-hydroxyisourate + H2O2</text>
        <dbReference type="Rhea" id="RHEA:21368"/>
        <dbReference type="ChEBI" id="CHEBI:15377"/>
        <dbReference type="ChEBI" id="CHEBI:15379"/>
        <dbReference type="ChEBI" id="CHEBI:16240"/>
        <dbReference type="ChEBI" id="CHEBI:17775"/>
        <dbReference type="ChEBI" id="CHEBI:18072"/>
        <dbReference type="EC" id="1.7.3.3"/>
    </reaction>
</comment>
<evidence type="ECO:0000256" key="10">
    <source>
        <dbReference type="ARBA" id="ARBA00022631"/>
    </source>
</evidence>
<dbReference type="InterPro" id="IPR018957">
    <property type="entry name" value="Znf_C3HC4_RING-type"/>
</dbReference>
<protein>
    <recommendedName>
        <fullName evidence="7">Uricase</fullName>
        <ecNumber evidence="6">1.7.3.3</ecNumber>
    </recommendedName>
    <alternativeName>
        <fullName evidence="20">Urate oxidase</fullName>
    </alternativeName>
</protein>
<evidence type="ECO:0000313" key="30">
    <source>
        <dbReference type="RefSeq" id="XP_022322740.1"/>
    </source>
</evidence>
<dbReference type="PROSITE" id="PS50144">
    <property type="entry name" value="MATH"/>
    <property type="match status" value="1"/>
</dbReference>
<dbReference type="KEGG" id="cvn:111124169"/>
<dbReference type="InterPro" id="IPR001841">
    <property type="entry name" value="Znf_RING"/>
</dbReference>
<dbReference type="InterPro" id="IPR011333">
    <property type="entry name" value="SKP1/BTB/POZ_sf"/>
</dbReference>
<feature type="domain" description="RING-type" evidence="25">
    <location>
        <begin position="323"/>
        <end position="362"/>
    </location>
</feature>
<dbReference type="PANTHER" id="PTHR42874:SF1">
    <property type="entry name" value="URICASE"/>
    <property type="match status" value="1"/>
</dbReference>
<dbReference type="SUPFAM" id="SSF55620">
    <property type="entry name" value="Tetrahydrobiopterin biosynthesis enzymes-like"/>
    <property type="match status" value="2"/>
</dbReference>
<evidence type="ECO:0000256" key="21">
    <source>
        <dbReference type="ARBA" id="ARBA00048818"/>
    </source>
</evidence>
<evidence type="ECO:0000259" key="27">
    <source>
        <dbReference type="PROSITE" id="PS50144"/>
    </source>
</evidence>
<keyword evidence="11" id="KW-0053">Apoptosis</keyword>
<dbReference type="InterPro" id="IPR002083">
    <property type="entry name" value="MATH/TRAF_dom"/>
</dbReference>
<evidence type="ECO:0000256" key="7">
    <source>
        <dbReference type="ARBA" id="ARBA00017098"/>
    </source>
</evidence>